<feature type="region of interest" description="Disordered" evidence="1">
    <location>
        <begin position="544"/>
        <end position="563"/>
    </location>
</feature>
<reference evidence="3" key="1">
    <citation type="submission" date="2020-08" db="EMBL/GenBank/DDBJ databases">
        <title>Multicomponent nature underlies the extraordinary mechanical properties of spider dragline silk.</title>
        <authorList>
            <person name="Kono N."/>
            <person name="Nakamura H."/>
            <person name="Mori M."/>
            <person name="Yoshida Y."/>
            <person name="Ohtoshi R."/>
            <person name="Malay A.D."/>
            <person name="Moran D.A.P."/>
            <person name="Tomita M."/>
            <person name="Numata K."/>
            <person name="Arakawa K."/>
        </authorList>
    </citation>
    <scope>NUCLEOTIDE SEQUENCE</scope>
</reference>
<dbReference type="Gene3D" id="3.60.10.10">
    <property type="entry name" value="Endonuclease/exonuclease/phosphatase"/>
    <property type="match status" value="1"/>
</dbReference>
<dbReference type="OrthoDB" id="6433336at2759"/>
<organism evidence="3 4">
    <name type="scientific">Nephila pilipes</name>
    <name type="common">Giant wood spider</name>
    <name type="synonym">Nephila maculata</name>
    <dbReference type="NCBI Taxonomy" id="299642"/>
    <lineage>
        <taxon>Eukaryota</taxon>
        <taxon>Metazoa</taxon>
        <taxon>Ecdysozoa</taxon>
        <taxon>Arthropoda</taxon>
        <taxon>Chelicerata</taxon>
        <taxon>Arachnida</taxon>
        <taxon>Araneae</taxon>
        <taxon>Araneomorphae</taxon>
        <taxon>Entelegynae</taxon>
        <taxon>Araneoidea</taxon>
        <taxon>Nephilidae</taxon>
        <taxon>Nephila</taxon>
    </lineage>
</organism>
<feature type="domain" description="Endonuclease/exonuclease/phosphatase" evidence="2">
    <location>
        <begin position="354"/>
        <end position="434"/>
    </location>
</feature>
<dbReference type="Pfam" id="PF14529">
    <property type="entry name" value="Exo_endo_phos_2"/>
    <property type="match status" value="1"/>
</dbReference>
<sequence length="575" mass="64879">MELRKLLMNEVDAAALRRMSNPSPPSSAPPKKQVSVRPSQDAVAATSHADDNEMDQCWDSESEDSPMNSGPLDLNSLAVYVANQTTIDGTLEAIRALRGQETRINSVNFPSEAEKDKYQHFLRELMEEATRKYKSLNDQSLSYLNSIGLADATQPFKTVSSKKKKNDRSTPASQGAKKQRTTNDAFESSTNRFNNLSVDEREEYISDDEDVTTPPPKKQYAPPITIDNIQNSTTLLKKLKNLTQLNLTGKLIGSSLRVYLQTAAAYHQIRSFISQENLQHYTYQLPEDKMIRAVIRGMPIDTPVQEILQDLDELNIHAEECHIMTNKRNDTPMPLFLVTLKKTDENKEIFNLTEIDFNAKHRSWNNGQPNPTGTKIYNLTQSSDLDILVPNEPTRIPPNARSRPATIDFAITKGLNNTAIWTESLLSSDHNPIFVTIQLQHHSKPRSTKLFTNWFKFQSILDSSIEGNPKISNTDEINSSIAQFTENITQAINQSSKNRALRIIASAPVYIPRRVLHDDLRIPSIPNQIRKNSVNFQKSVRLHSTPSIQQQTDPGPSTTYRFPHLATQCPSLFPD</sequence>
<feature type="compositionally biased region" description="Polar residues" evidence="1">
    <location>
        <begin position="544"/>
        <end position="560"/>
    </location>
</feature>
<proteinExistence type="predicted"/>
<evidence type="ECO:0000259" key="2">
    <source>
        <dbReference type="Pfam" id="PF14529"/>
    </source>
</evidence>
<feature type="compositionally biased region" description="Polar residues" evidence="1">
    <location>
        <begin position="182"/>
        <end position="197"/>
    </location>
</feature>
<name>A0A8X6NUM2_NEPPI</name>
<protein>
    <submittedName>
        <fullName evidence="3">Nucleic-acid-binding protein from transposon X-element</fullName>
    </submittedName>
</protein>
<dbReference type="AlphaFoldDB" id="A0A8X6NUM2"/>
<evidence type="ECO:0000256" key="1">
    <source>
        <dbReference type="SAM" id="MobiDB-lite"/>
    </source>
</evidence>
<accession>A0A8X6NUM2</accession>
<dbReference type="InterPro" id="IPR005135">
    <property type="entry name" value="Endo/exonuclease/phosphatase"/>
</dbReference>
<evidence type="ECO:0000313" key="4">
    <source>
        <dbReference type="Proteomes" id="UP000887013"/>
    </source>
</evidence>
<keyword evidence="4" id="KW-1185">Reference proteome</keyword>
<feature type="region of interest" description="Disordered" evidence="1">
    <location>
        <begin position="14"/>
        <end position="71"/>
    </location>
</feature>
<dbReference type="InterPro" id="IPR036691">
    <property type="entry name" value="Endo/exonu/phosph_ase_sf"/>
</dbReference>
<evidence type="ECO:0000313" key="3">
    <source>
        <dbReference type="EMBL" id="GFT35730.1"/>
    </source>
</evidence>
<dbReference type="SUPFAM" id="SSF56219">
    <property type="entry name" value="DNase I-like"/>
    <property type="match status" value="1"/>
</dbReference>
<dbReference type="PANTHER" id="PTHR33273:SF2">
    <property type="entry name" value="ENDONUCLEASE_EXONUCLEASE_PHOSPHATASE DOMAIN-CONTAINING PROTEIN"/>
    <property type="match status" value="1"/>
</dbReference>
<gene>
    <name evidence="3" type="primary">ORF1_100</name>
    <name evidence="3" type="ORF">NPIL_59411</name>
</gene>
<feature type="compositionally biased region" description="Acidic residues" evidence="1">
    <location>
        <begin position="52"/>
        <end position="64"/>
    </location>
</feature>
<dbReference type="PANTHER" id="PTHR33273">
    <property type="entry name" value="DOMAIN-CONTAINING PROTEIN, PUTATIVE-RELATED"/>
    <property type="match status" value="1"/>
</dbReference>
<feature type="compositionally biased region" description="Acidic residues" evidence="1">
    <location>
        <begin position="200"/>
        <end position="211"/>
    </location>
</feature>
<dbReference type="Proteomes" id="UP000887013">
    <property type="component" value="Unassembled WGS sequence"/>
</dbReference>
<dbReference type="EMBL" id="BMAW01062409">
    <property type="protein sequence ID" value="GFT35730.1"/>
    <property type="molecule type" value="Genomic_DNA"/>
</dbReference>
<comment type="caution">
    <text evidence="3">The sequence shown here is derived from an EMBL/GenBank/DDBJ whole genome shotgun (WGS) entry which is preliminary data.</text>
</comment>
<feature type="region of interest" description="Disordered" evidence="1">
    <location>
        <begin position="157"/>
        <end position="223"/>
    </location>
</feature>
<dbReference type="GO" id="GO:0003824">
    <property type="term" value="F:catalytic activity"/>
    <property type="evidence" value="ECO:0007669"/>
    <property type="project" value="InterPro"/>
</dbReference>